<dbReference type="InterPro" id="IPR006171">
    <property type="entry name" value="TOPRIM_dom"/>
</dbReference>
<evidence type="ECO:0000256" key="3">
    <source>
        <dbReference type="ARBA" id="ARBA00022723"/>
    </source>
</evidence>
<dbReference type="EMBL" id="LTDM01000019">
    <property type="protein sequence ID" value="OLS02745.1"/>
    <property type="molecule type" value="Genomic_DNA"/>
</dbReference>
<feature type="site" description="Interaction with DNA" evidence="8">
    <location>
        <position position="176"/>
    </location>
</feature>
<feature type="binding site" evidence="8">
    <location>
        <position position="9"/>
    </location>
    <ligand>
        <name>Mg(2+)</name>
        <dbReference type="ChEBI" id="CHEBI:18420"/>
        <note>catalytic</note>
    </ligand>
</feature>
<feature type="region of interest" description="Interaction with DNA" evidence="8">
    <location>
        <begin position="187"/>
        <end position="192"/>
    </location>
</feature>
<dbReference type="RefSeq" id="WP_075726279.1">
    <property type="nucleotide sequence ID" value="NZ_LTDM01000019.1"/>
</dbReference>
<keyword evidence="5 8" id="KW-0799">Topoisomerase</keyword>
<dbReference type="GO" id="GO:0006310">
    <property type="term" value="P:DNA recombination"/>
    <property type="evidence" value="ECO:0007669"/>
    <property type="project" value="TreeGrafter"/>
</dbReference>
<comment type="caution">
    <text evidence="11">The sequence shown here is derived from an EMBL/GenBank/DDBJ whole genome shotgun (WGS) entry which is preliminary data.</text>
</comment>
<comment type="similarity">
    <text evidence="2 8">Belongs to the type IA topoisomerase family.</text>
</comment>
<keyword evidence="4 8" id="KW-0460">Magnesium</keyword>
<name>A0A1U7M641_TISCR</name>
<dbReference type="Gene3D" id="2.70.20.10">
    <property type="entry name" value="Topoisomerase I, domain 3"/>
    <property type="match status" value="1"/>
</dbReference>
<evidence type="ECO:0000256" key="1">
    <source>
        <dbReference type="ARBA" id="ARBA00000213"/>
    </source>
</evidence>
<dbReference type="GO" id="GO:0003677">
    <property type="term" value="F:DNA binding"/>
    <property type="evidence" value="ECO:0007669"/>
    <property type="project" value="UniProtKB-KW"/>
</dbReference>
<dbReference type="Gene3D" id="1.10.460.10">
    <property type="entry name" value="Topoisomerase I, domain 2"/>
    <property type="match status" value="1"/>
</dbReference>
<dbReference type="GO" id="GO:0006265">
    <property type="term" value="P:DNA topological change"/>
    <property type="evidence" value="ECO:0007669"/>
    <property type="project" value="UniProtKB-UniRule"/>
</dbReference>
<dbReference type="InterPro" id="IPR005738">
    <property type="entry name" value="TopoIII"/>
</dbReference>
<comment type="function">
    <text evidence="8">Releases the supercoiling and torsional tension of DNA, which is introduced during the DNA replication and transcription, by transiently cleaving and rejoining one strand of the DNA duplex. Introduces a single-strand break via transesterification at a target site in duplex DNA. The scissile phosphodiester is attacked by the catalytic tyrosine of the enzyme, resulting in the formation of a DNA-(5'-phosphotyrosyl)-enzyme intermediate and the expulsion of a 3'-OH DNA strand. The free DNA strand then undergoes passage around the unbroken strand, thus removing DNA supercoils. Finally, in the religation step, the DNA 3'-OH attacks the covalent intermediate to expel the active-site tyrosine and restore the DNA phosphodiester backbone.</text>
</comment>
<dbReference type="PROSITE" id="PS50880">
    <property type="entry name" value="TOPRIM"/>
    <property type="match status" value="1"/>
</dbReference>
<keyword evidence="7 8" id="KW-0413">Isomerase</keyword>
<dbReference type="Gene3D" id="1.10.290.10">
    <property type="entry name" value="Topoisomerase I, domain 4"/>
    <property type="match status" value="1"/>
</dbReference>
<dbReference type="InterPro" id="IPR013825">
    <property type="entry name" value="Topo_IA_cen_sub2"/>
</dbReference>
<sequence>MSKSLVLAEKPSVARDIARVLGANKKGDGYLEGKEYIITWALGHLVTLATPEEYDKKYKTWNLEDLPILPKESKLVVINDTKKQFYAVKKQMMRNDVNEIIIATDAGREGELVARWIIEKANVRKPIKRLWISSVTDKAIRDGFKSLKPGKVYENLYQAAIARSEADWVVGLNATRALTVKYNSQLSCGRVQSPTLSMISKREEEVKTFKPKKYYGIGIRTKEINLTWQDKNNNTRNFDENYIDNLLKKLKGKELKVTNVEKTLKKTYANGLYNLTELQRDANKRYGFSAKETLSLMQNLYENHKVLTYPRTDSKYLSEDIVSTIKDRLKSINVGDYKPIVGKLINKPIKANKSFVDSKKVTDHHAIIPTEQRLNLGDLNFKERQIYDLVVKRFLSVLYPPFEYEETKITAKIDEEKFVAKGKRVIKEGFKEVYNDLEDEAEEDVKDQTLPLINEGDSLNIVNIQKTIGETKPPKYFTEGTLLMAMENPVKYMEEKDKELANILNETGGIGTVATRADIIEKLYKTFLIENRGKDMLITGKGKQLLELVPEDLKSPDLTGQWEKKLVLIEQGKLKREKFIEEIKDYSKKIVKEIKSSDLQFKHDNITRTKCPECGKFMLEVKGKRGKMYVCQDRECGKRISISQTTNARCPNCKKRLELKGQGEGQIFTCQCGYREKLSSFNKRKEKEKNRLSKGEVSKYLKKQDKQDEVLNTGLADALSKLKLK</sequence>
<dbReference type="EC" id="5.6.2.1" evidence="8"/>
<dbReference type="InterPro" id="IPR023405">
    <property type="entry name" value="Topo_IA_core_domain"/>
</dbReference>
<dbReference type="SMART" id="SM00493">
    <property type="entry name" value="TOPRIM"/>
    <property type="match status" value="1"/>
</dbReference>
<dbReference type="InterPro" id="IPR023406">
    <property type="entry name" value="Topo_IA_AS"/>
</dbReference>
<evidence type="ECO:0000256" key="2">
    <source>
        <dbReference type="ARBA" id="ARBA00009446"/>
    </source>
</evidence>
<keyword evidence="6 8" id="KW-0238">DNA-binding</keyword>
<dbReference type="InterPro" id="IPR003602">
    <property type="entry name" value="Topo_IA_DNA-bd_dom"/>
</dbReference>
<evidence type="ECO:0000256" key="6">
    <source>
        <dbReference type="ARBA" id="ARBA00023125"/>
    </source>
</evidence>
<dbReference type="GO" id="GO:0003917">
    <property type="term" value="F:DNA topoisomerase type I (single strand cut, ATP-independent) activity"/>
    <property type="evidence" value="ECO:0007669"/>
    <property type="project" value="UniProtKB-UniRule"/>
</dbReference>
<evidence type="ECO:0000313" key="12">
    <source>
        <dbReference type="Proteomes" id="UP000186112"/>
    </source>
</evidence>
<evidence type="ECO:0000256" key="7">
    <source>
        <dbReference type="ARBA" id="ARBA00023235"/>
    </source>
</evidence>
<comment type="caution">
    <text evidence="8">Lacks conserved residue(s) required for the propagation of feature annotation.</text>
</comment>
<dbReference type="CDD" id="cd03362">
    <property type="entry name" value="TOPRIM_TopoIA_TopoIII"/>
    <property type="match status" value="1"/>
</dbReference>
<evidence type="ECO:0000313" key="11">
    <source>
        <dbReference type="EMBL" id="OLS02745.1"/>
    </source>
</evidence>
<dbReference type="Pfam" id="PF01751">
    <property type="entry name" value="Toprim"/>
    <property type="match status" value="1"/>
</dbReference>
<organism evidence="11 12">
    <name type="scientific">Tissierella creatinophila DSM 6911</name>
    <dbReference type="NCBI Taxonomy" id="1123403"/>
    <lineage>
        <taxon>Bacteria</taxon>
        <taxon>Bacillati</taxon>
        <taxon>Bacillota</taxon>
        <taxon>Tissierellia</taxon>
        <taxon>Tissierellales</taxon>
        <taxon>Tissierellaceae</taxon>
        <taxon>Tissierella</taxon>
    </lineage>
</organism>
<dbReference type="PROSITE" id="PS00396">
    <property type="entry name" value="TOPO_IA_1"/>
    <property type="match status" value="1"/>
</dbReference>
<dbReference type="NCBIfam" id="NF005829">
    <property type="entry name" value="PRK07726.1"/>
    <property type="match status" value="1"/>
</dbReference>
<dbReference type="InterPro" id="IPR013826">
    <property type="entry name" value="Topo_IA_cen_sub3"/>
</dbReference>
<feature type="site" description="Interaction with DNA" evidence="8">
    <location>
        <position position="61"/>
    </location>
</feature>
<feature type="site" description="Interaction with DNA" evidence="8">
    <location>
        <position position="311"/>
    </location>
</feature>
<dbReference type="PRINTS" id="PR00417">
    <property type="entry name" value="PRTPISMRASEI"/>
</dbReference>
<feature type="domain" description="Toprim" evidence="9">
    <location>
        <begin position="3"/>
        <end position="136"/>
    </location>
</feature>
<dbReference type="OrthoDB" id="9803554at2"/>
<dbReference type="AlphaFoldDB" id="A0A1U7M641"/>
<dbReference type="SMART" id="SM00437">
    <property type="entry name" value="TOP1Ac"/>
    <property type="match status" value="1"/>
</dbReference>
<gene>
    <name evidence="11" type="primary">topB_1</name>
    <name evidence="8" type="synonym">topB</name>
    <name evidence="11" type="ORF">TICRE_12850</name>
</gene>
<dbReference type="SMART" id="SM00436">
    <property type="entry name" value="TOP1Bc"/>
    <property type="match status" value="1"/>
</dbReference>
<dbReference type="InterPro" id="IPR013824">
    <property type="entry name" value="Topo_IA_cen_sub1"/>
</dbReference>
<dbReference type="SUPFAM" id="SSF56712">
    <property type="entry name" value="Prokaryotic type I DNA topoisomerase"/>
    <property type="match status" value="1"/>
</dbReference>
<reference evidence="11 12" key="1">
    <citation type="submission" date="2016-02" db="EMBL/GenBank/DDBJ databases">
        <title>Genome sequence of Tissierella creatinophila DSM 6911.</title>
        <authorList>
            <person name="Poehlein A."/>
            <person name="Daniel R."/>
        </authorList>
    </citation>
    <scope>NUCLEOTIDE SEQUENCE [LARGE SCALE GENOMIC DNA]</scope>
    <source>
        <strain evidence="11 12">DSM 6911</strain>
    </source>
</reference>
<dbReference type="PANTHER" id="PTHR11390">
    <property type="entry name" value="PROKARYOTIC DNA TOPOISOMERASE"/>
    <property type="match status" value="1"/>
</dbReference>
<proteinExistence type="inferred from homology"/>
<dbReference type="GO" id="GO:0000287">
    <property type="term" value="F:magnesium ion binding"/>
    <property type="evidence" value="ECO:0007669"/>
    <property type="project" value="UniProtKB-UniRule"/>
</dbReference>
<evidence type="ECO:0000256" key="5">
    <source>
        <dbReference type="ARBA" id="ARBA00023029"/>
    </source>
</evidence>
<dbReference type="GO" id="GO:0043597">
    <property type="term" value="C:cytoplasmic replication fork"/>
    <property type="evidence" value="ECO:0007669"/>
    <property type="project" value="TreeGrafter"/>
</dbReference>
<feature type="site" description="Interaction with DNA" evidence="8">
    <location>
        <position position="168"/>
    </location>
</feature>
<feature type="active site" description="O-(5'-phospho-DNA)-tyrosine intermediate" evidence="8">
    <location>
        <position position="309"/>
    </location>
</feature>
<dbReference type="Proteomes" id="UP000186112">
    <property type="component" value="Unassembled WGS sequence"/>
</dbReference>
<keyword evidence="12" id="KW-1185">Reference proteome</keyword>
<dbReference type="PANTHER" id="PTHR11390:SF21">
    <property type="entry name" value="DNA TOPOISOMERASE 3-ALPHA"/>
    <property type="match status" value="1"/>
</dbReference>
<dbReference type="NCBIfam" id="TIGR01056">
    <property type="entry name" value="topB"/>
    <property type="match status" value="1"/>
</dbReference>
<feature type="domain" description="Topo IA-type catalytic" evidence="10">
    <location>
        <begin position="153"/>
        <end position="591"/>
    </location>
</feature>
<dbReference type="InterPro" id="IPR003601">
    <property type="entry name" value="Topo_IA_2"/>
</dbReference>
<feature type="binding site" evidence="8">
    <location>
        <position position="105"/>
    </location>
    <ligand>
        <name>Mg(2+)</name>
        <dbReference type="ChEBI" id="CHEBI:18420"/>
        <note>catalytic</note>
    </ligand>
</feature>
<keyword evidence="3 8" id="KW-0479">Metal-binding</keyword>
<dbReference type="GO" id="GO:0006281">
    <property type="term" value="P:DNA repair"/>
    <property type="evidence" value="ECO:0007669"/>
    <property type="project" value="TreeGrafter"/>
</dbReference>
<dbReference type="Gene3D" id="3.40.50.140">
    <property type="match status" value="1"/>
</dbReference>
<comment type="catalytic activity">
    <reaction evidence="1 8">
        <text>ATP-independent breakage of single-stranded DNA, followed by passage and rejoining.</text>
        <dbReference type="EC" id="5.6.2.1"/>
    </reaction>
</comment>
<evidence type="ECO:0000259" key="10">
    <source>
        <dbReference type="PROSITE" id="PS52039"/>
    </source>
</evidence>
<evidence type="ECO:0000259" key="9">
    <source>
        <dbReference type="PROSITE" id="PS50880"/>
    </source>
</evidence>
<evidence type="ECO:0000256" key="4">
    <source>
        <dbReference type="ARBA" id="ARBA00022842"/>
    </source>
</evidence>
<dbReference type="CDD" id="cd00186">
    <property type="entry name" value="TOP1Ac"/>
    <property type="match status" value="1"/>
</dbReference>
<dbReference type="PROSITE" id="PS52039">
    <property type="entry name" value="TOPO_IA_2"/>
    <property type="match status" value="1"/>
</dbReference>
<dbReference type="Pfam" id="PF01131">
    <property type="entry name" value="Topoisom_bac"/>
    <property type="match status" value="1"/>
</dbReference>
<dbReference type="HAMAP" id="MF_00953">
    <property type="entry name" value="Topoisom_3_prok"/>
    <property type="match status" value="1"/>
</dbReference>
<dbReference type="InterPro" id="IPR034144">
    <property type="entry name" value="TOPRIM_TopoIII"/>
</dbReference>
<accession>A0A1U7M641</accession>
<protein>
    <recommendedName>
        <fullName evidence="8">DNA topoisomerase 3</fullName>
        <ecNumber evidence="8">5.6.2.1</ecNumber>
    </recommendedName>
    <alternativeName>
        <fullName evidence="8">DNA topoisomerase III</fullName>
    </alternativeName>
</protein>
<comment type="cofactor">
    <cofactor evidence="8">
        <name>Mg(2+)</name>
        <dbReference type="ChEBI" id="CHEBI:18420"/>
    </cofactor>
</comment>
<evidence type="ECO:0000256" key="8">
    <source>
        <dbReference type="HAMAP-Rule" id="MF_00953"/>
    </source>
</evidence>
<dbReference type="InterPro" id="IPR000380">
    <property type="entry name" value="Topo_IA"/>
</dbReference>
<dbReference type="InterPro" id="IPR013497">
    <property type="entry name" value="Topo_IA_cen"/>
</dbReference>